<dbReference type="EMBL" id="JAHFYH010000023">
    <property type="protein sequence ID" value="KAH0223813.1"/>
    <property type="molecule type" value="Genomic_DNA"/>
</dbReference>
<reference evidence="2" key="2">
    <citation type="submission" date="2021-08" db="EMBL/GenBank/DDBJ databases">
        <authorList>
            <person name="Gostincar C."/>
            <person name="Sun X."/>
            <person name="Song Z."/>
            <person name="Gunde-Cimerman N."/>
        </authorList>
    </citation>
    <scope>NUCLEOTIDE SEQUENCE</scope>
    <source>
        <strain evidence="2">EXF-8016</strain>
    </source>
</reference>
<dbReference type="PANTHER" id="PTHR42080:SF1">
    <property type="entry name" value="SRR1-LIKE DOMAIN-CONTAINING PROTEIN"/>
    <property type="match status" value="1"/>
</dbReference>
<protein>
    <recommendedName>
        <fullName evidence="1">SRR1-like domain-containing protein</fullName>
    </recommendedName>
</protein>
<dbReference type="AlphaFoldDB" id="A0A9P8K9G2"/>
<name>A0A9P8K9G2_AURME</name>
<evidence type="ECO:0000259" key="1">
    <source>
        <dbReference type="Pfam" id="PF07985"/>
    </source>
</evidence>
<comment type="caution">
    <text evidence="2">The sequence shown here is derived from an EMBL/GenBank/DDBJ whole genome shotgun (WGS) entry which is preliminary data.</text>
</comment>
<dbReference type="OrthoDB" id="3829956at2759"/>
<dbReference type="Proteomes" id="UP000767238">
    <property type="component" value="Unassembled WGS sequence"/>
</dbReference>
<feature type="non-terminal residue" evidence="2">
    <location>
        <position position="1"/>
    </location>
</feature>
<dbReference type="PANTHER" id="PTHR42080">
    <property type="entry name" value="SRR1 DOMAIN-CONTAINING PROTEIN"/>
    <property type="match status" value="1"/>
</dbReference>
<evidence type="ECO:0000313" key="3">
    <source>
        <dbReference type="Proteomes" id="UP000767238"/>
    </source>
</evidence>
<dbReference type="InterPro" id="IPR012942">
    <property type="entry name" value="SRR1-like"/>
</dbReference>
<dbReference type="Pfam" id="PF07985">
    <property type="entry name" value="SRR1"/>
    <property type="match status" value="1"/>
</dbReference>
<accession>A0A9P8K9G2</accession>
<evidence type="ECO:0000313" key="2">
    <source>
        <dbReference type="EMBL" id="KAH0223813.1"/>
    </source>
</evidence>
<organism evidence="2 3">
    <name type="scientific">Aureobasidium melanogenum</name>
    <name type="common">Aureobasidium pullulans var. melanogenum</name>
    <dbReference type="NCBI Taxonomy" id="46634"/>
    <lineage>
        <taxon>Eukaryota</taxon>
        <taxon>Fungi</taxon>
        <taxon>Dikarya</taxon>
        <taxon>Ascomycota</taxon>
        <taxon>Pezizomycotina</taxon>
        <taxon>Dothideomycetes</taxon>
        <taxon>Dothideomycetidae</taxon>
        <taxon>Dothideales</taxon>
        <taxon>Saccotheciaceae</taxon>
        <taxon>Aureobasidium</taxon>
    </lineage>
</organism>
<sequence length="357" mass="41016">MTPYTSPGDYDTSKIKKKRAEFLEEKKIDVDKLPSCEKIPGKVTASFKQHLNALKQDCLTSPNWRGACNHVRHALEQNSIEKMVVLGLGSIFSHTTEYTFWQYEMAFILAIFELVKQQAHNKRTHTPTLYFQDPKFCIADYLLLRELGGQIVEHPEAFVRHIDERVLVFAKCIPLDVYFGELLQTSPAVCISSSLPAATEAALHLQSKYNEFDSDFDIRGVAKRFLAKRKSAELHETMLHLFTSIPDKTVFSSTYGHSQLKTGHPVRSAIHKQLNGRLVLRWVTTWESLLLYVLYFDLVFVSLQPFRVAAISTCLLDMLLENKGMRIWRSFLQKLELVLTTLGIVDHQPLETFDKRH</sequence>
<gene>
    <name evidence="2" type="ORF">KCV03_g4089</name>
</gene>
<feature type="domain" description="SRR1-like" evidence="1">
    <location>
        <begin position="74"/>
        <end position="213"/>
    </location>
</feature>
<reference evidence="2" key="1">
    <citation type="journal article" date="2021" name="J Fungi (Basel)">
        <title>Virulence traits and population genomics of the black yeast Aureobasidium melanogenum.</title>
        <authorList>
            <person name="Cernosa A."/>
            <person name="Sun X."/>
            <person name="Gostincar C."/>
            <person name="Fang C."/>
            <person name="Gunde-Cimerman N."/>
            <person name="Song Z."/>
        </authorList>
    </citation>
    <scope>NUCLEOTIDE SEQUENCE</scope>
    <source>
        <strain evidence="2">EXF-8016</strain>
    </source>
</reference>
<proteinExistence type="predicted"/>